<dbReference type="Proteomes" id="UP001162640">
    <property type="component" value="Unassembled WGS sequence"/>
</dbReference>
<reference evidence="5" key="1">
    <citation type="journal article" date="2023" name="Commun. Biol.">
        <title>Genome analysis of Parmales, the sister group of diatoms, reveals the evolutionary specialization of diatoms from phago-mixotrophs to photoautotrophs.</title>
        <authorList>
            <person name="Ban H."/>
            <person name="Sato S."/>
            <person name="Yoshikawa S."/>
            <person name="Yamada K."/>
            <person name="Nakamura Y."/>
            <person name="Ichinomiya M."/>
            <person name="Sato N."/>
            <person name="Blanc-Mathieu R."/>
            <person name="Endo H."/>
            <person name="Kuwata A."/>
            <person name="Ogata H."/>
        </authorList>
    </citation>
    <scope>NUCLEOTIDE SEQUENCE [LARGE SCALE GENOMIC DNA]</scope>
</reference>
<feature type="chain" id="PRO_5040856110" description="Saccharopine dehydrogenase NADP binding domain-containing protein" evidence="2">
    <location>
        <begin position="19"/>
        <end position="455"/>
    </location>
</feature>
<dbReference type="SUPFAM" id="SSF51735">
    <property type="entry name" value="NAD(P)-binding Rossmann-fold domains"/>
    <property type="match status" value="1"/>
</dbReference>
<dbReference type="Pfam" id="PF03435">
    <property type="entry name" value="Sacchrp_dh_NADP"/>
    <property type="match status" value="1"/>
</dbReference>
<sequence length="455" mass="49594">MWKFLSLLTLLTALVVYNIKPPSILPAPSKCSTTPSLNTPYSPPKPVAVNSDREFDIIVYGATGFTGKLVMEYYAKNFPYLKIASAGRSEKKLKALKEESNLPFPYFACDSKDLPCLKDMSSKSTVLISLAGPYTLYGADVVRSAAESGTHYVDLSGEFFFHRETIDNLNAVAIETGSKIVIAGGFDSVPFDLGSQLVLRDLDVKPGNTTPELTKIVSIVTEVKGWLSGGTLASMIQGVTEMIMGVVKGEMDLSYTQDPYITVPEANECLKIDTEATGWGNFLRYDSLVNDVGIPHFMAYCNSRVIRRSFYLMRQGRVSYSEGMSVKAMTNAMVWAFKQWLKGEVTLLPKPGEGPGEGMRREGGFEIKIVGDSPTNSVEYKITGRGDPGYEFTSKIVATVGICLSEKDCEREPGVGGVMTVGSGLKGKNLREKIVEVQGEGGPLMEFIKVSSAQK</sequence>
<evidence type="ECO:0000313" key="4">
    <source>
        <dbReference type="EMBL" id="GMH79892.1"/>
    </source>
</evidence>
<feature type="domain" description="Saccharopine dehydrogenase NADP binding" evidence="3">
    <location>
        <begin position="57"/>
        <end position="174"/>
    </location>
</feature>
<evidence type="ECO:0000256" key="1">
    <source>
        <dbReference type="ARBA" id="ARBA00038048"/>
    </source>
</evidence>
<protein>
    <recommendedName>
        <fullName evidence="3">Saccharopine dehydrogenase NADP binding domain-containing protein</fullName>
    </recommendedName>
</protein>
<comment type="similarity">
    <text evidence="1">Belongs to the saccharopine dehydrogenase family.</text>
</comment>
<keyword evidence="2" id="KW-0732">Signal</keyword>
<feature type="signal peptide" evidence="2">
    <location>
        <begin position="1"/>
        <end position="18"/>
    </location>
</feature>
<dbReference type="InterPro" id="IPR036291">
    <property type="entry name" value="NAD(P)-bd_dom_sf"/>
</dbReference>
<gene>
    <name evidence="4" type="ORF">TL16_g08312</name>
</gene>
<evidence type="ECO:0000259" key="3">
    <source>
        <dbReference type="Pfam" id="PF03435"/>
    </source>
</evidence>
<comment type="caution">
    <text evidence="4">The sequence shown here is derived from an EMBL/GenBank/DDBJ whole genome shotgun (WGS) entry which is preliminary data.</text>
</comment>
<proteinExistence type="inferred from homology"/>
<dbReference type="InterPro" id="IPR051276">
    <property type="entry name" value="Saccharopine_DH-like_oxidrdct"/>
</dbReference>
<accession>A0A9W7EIG8</accession>
<dbReference type="InterPro" id="IPR005097">
    <property type="entry name" value="Sacchrp_dh_NADP-bd"/>
</dbReference>
<dbReference type="PANTHER" id="PTHR12286">
    <property type="entry name" value="SACCHAROPINE DEHYDROGENASE-LIKE OXIDOREDUCTASE"/>
    <property type="match status" value="1"/>
</dbReference>
<evidence type="ECO:0000313" key="5">
    <source>
        <dbReference type="Proteomes" id="UP001162640"/>
    </source>
</evidence>
<dbReference type="PANTHER" id="PTHR12286:SF5">
    <property type="entry name" value="SACCHAROPINE DEHYDROGENASE-LIKE OXIDOREDUCTASE"/>
    <property type="match status" value="1"/>
</dbReference>
<evidence type="ECO:0000256" key="2">
    <source>
        <dbReference type="SAM" id="SignalP"/>
    </source>
</evidence>
<dbReference type="GO" id="GO:0005886">
    <property type="term" value="C:plasma membrane"/>
    <property type="evidence" value="ECO:0007669"/>
    <property type="project" value="TreeGrafter"/>
</dbReference>
<dbReference type="Gene3D" id="3.40.50.720">
    <property type="entry name" value="NAD(P)-binding Rossmann-like Domain"/>
    <property type="match status" value="1"/>
</dbReference>
<dbReference type="AlphaFoldDB" id="A0A9W7EIG8"/>
<dbReference type="GO" id="GO:0009247">
    <property type="term" value="P:glycolipid biosynthetic process"/>
    <property type="evidence" value="ECO:0007669"/>
    <property type="project" value="TreeGrafter"/>
</dbReference>
<name>A0A9W7EIG8_9STRA</name>
<dbReference type="EMBL" id="BLQM01000272">
    <property type="protein sequence ID" value="GMH79892.1"/>
    <property type="molecule type" value="Genomic_DNA"/>
</dbReference>
<organism evidence="4 5">
    <name type="scientific">Triparma laevis f. inornata</name>
    <dbReference type="NCBI Taxonomy" id="1714386"/>
    <lineage>
        <taxon>Eukaryota</taxon>
        <taxon>Sar</taxon>
        <taxon>Stramenopiles</taxon>
        <taxon>Ochrophyta</taxon>
        <taxon>Bolidophyceae</taxon>
        <taxon>Parmales</taxon>
        <taxon>Triparmaceae</taxon>
        <taxon>Triparma</taxon>
    </lineage>
</organism>